<evidence type="ECO:0000313" key="2">
    <source>
        <dbReference type="EMBL" id="TWT32178.1"/>
    </source>
</evidence>
<protein>
    <submittedName>
        <fullName evidence="2">AhpC/TSA family protein</fullName>
    </submittedName>
</protein>
<dbReference type="InterPro" id="IPR036249">
    <property type="entry name" value="Thioredoxin-like_sf"/>
</dbReference>
<dbReference type="PROSITE" id="PS51352">
    <property type="entry name" value="THIOREDOXIN_2"/>
    <property type="match status" value="1"/>
</dbReference>
<accession>A0A5C5V137</accession>
<comment type="caution">
    <text evidence="2">The sequence shown here is derived from an EMBL/GenBank/DDBJ whole genome shotgun (WGS) entry which is preliminary data.</text>
</comment>
<dbReference type="Pfam" id="PF00578">
    <property type="entry name" value="AhpC-TSA"/>
    <property type="match status" value="1"/>
</dbReference>
<organism evidence="2 3">
    <name type="scientific">Posidoniimonas corsicana</name>
    <dbReference type="NCBI Taxonomy" id="1938618"/>
    <lineage>
        <taxon>Bacteria</taxon>
        <taxon>Pseudomonadati</taxon>
        <taxon>Planctomycetota</taxon>
        <taxon>Planctomycetia</taxon>
        <taxon>Pirellulales</taxon>
        <taxon>Lacipirellulaceae</taxon>
        <taxon>Posidoniimonas</taxon>
    </lineage>
</organism>
<dbReference type="OrthoDB" id="9809746at2"/>
<keyword evidence="3" id="KW-1185">Reference proteome</keyword>
<dbReference type="RefSeq" id="WP_146567335.1">
    <property type="nucleotide sequence ID" value="NZ_SIHJ01000003.1"/>
</dbReference>
<evidence type="ECO:0000259" key="1">
    <source>
        <dbReference type="PROSITE" id="PS51352"/>
    </source>
</evidence>
<dbReference type="Proteomes" id="UP000316714">
    <property type="component" value="Unassembled WGS sequence"/>
</dbReference>
<evidence type="ECO:0000313" key="3">
    <source>
        <dbReference type="Proteomes" id="UP000316714"/>
    </source>
</evidence>
<dbReference type="CDD" id="cd02970">
    <property type="entry name" value="PRX_like2"/>
    <property type="match status" value="1"/>
</dbReference>
<dbReference type="GO" id="GO:0016209">
    <property type="term" value="F:antioxidant activity"/>
    <property type="evidence" value="ECO:0007669"/>
    <property type="project" value="InterPro"/>
</dbReference>
<dbReference type="GO" id="GO:0016491">
    <property type="term" value="F:oxidoreductase activity"/>
    <property type="evidence" value="ECO:0007669"/>
    <property type="project" value="InterPro"/>
</dbReference>
<reference evidence="2 3" key="1">
    <citation type="submission" date="2019-02" db="EMBL/GenBank/DDBJ databases">
        <title>Deep-cultivation of Planctomycetes and their phenomic and genomic characterization uncovers novel biology.</title>
        <authorList>
            <person name="Wiegand S."/>
            <person name="Jogler M."/>
            <person name="Boedeker C."/>
            <person name="Pinto D."/>
            <person name="Vollmers J."/>
            <person name="Rivas-Marin E."/>
            <person name="Kohn T."/>
            <person name="Peeters S.H."/>
            <person name="Heuer A."/>
            <person name="Rast P."/>
            <person name="Oberbeckmann S."/>
            <person name="Bunk B."/>
            <person name="Jeske O."/>
            <person name="Meyerdierks A."/>
            <person name="Storesund J.E."/>
            <person name="Kallscheuer N."/>
            <person name="Luecker S."/>
            <person name="Lage O.M."/>
            <person name="Pohl T."/>
            <person name="Merkel B.J."/>
            <person name="Hornburger P."/>
            <person name="Mueller R.-W."/>
            <person name="Bruemmer F."/>
            <person name="Labrenz M."/>
            <person name="Spormann A.M."/>
            <person name="Op Den Camp H."/>
            <person name="Overmann J."/>
            <person name="Amann R."/>
            <person name="Jetten M.S.M."/>
            <person name="Mascher T."/>
            <person name="Medema M.H."/>
            <person name="Devos D.P."/>
            <person name="Kaster A.-K."/>
            <person name="Ovreas L."/>
            <person name="Rohde M."/>
            <person name="Galperin M.Y."/>
            <person name="Jogler C."/>
        </authorList>
    </citation>
    <scope>NUCLEOTIDE SEQUENCE [LARGE SCALE GENOMIC DNA]</scope>
    <source>
        <strain evidence="2 3">KOR34</strain>
    </source>
</reference>
<dbReference type="AlphaFoldDB" id="A0A5C5V137"/>
<proteinExistence type="predicted"/>
<dbReference type="Gene3D" id="3.40.30.10">
    <property type="entry name" value="Glutaredoxin"/>
    <property type="match status" value="1"/>
</dbReference>
<sequence>MLKPQAKVPELTVKTVGGSDWTLSEQSPEHFTFVFFYRGYHCPICRKYLGSIDQHLDELSALGINAVAISSDSEERATRSKEEWRIGNLPIGYGLSIEDARKWGLYVSKSIKPDEPELFSEPGLFIVRPDGELYAASIQTMPFTRPSIEELIAGFKYIIPNNYPGRGEA</sequence>
<name>A0A5C5V137_9BACT</name>
<dbReference type="EMBL" id="SIHJ01000003">
    <property type="protein sequence ID" value="TWT32178.1"/>
    <property type="molecule type" value="Genomic_DNA"/>
</dbReference>
<dbReference type="InterPro" id="IPR000866">
    <property type="entry name" value="AhpC/TSA"/>
</dbReference>
<dbReference type="SUPFAM" id="SSF52833">
    <property type="entry name" value="Thioredoxin-like"/>
    <property type="match status" value="1"/>
</dbReference>
<gene>
    <name evidence="2" type="ORF">KOR34_39390</name>
</gene>
<dbReference type="InterPro" id="IPR013766">
    <property type="entry name" value="Thioredoxin_domain"/>
</dbReference>
<feature type="domain" description="Thioredoxin" evidence="1">
    <location>
        <begin position="2"/>
        <end position="160"/>
    </location>
</feature>